<evidence type="ECO:0000313" key="2">
    <source>
        <dbReference type="Proteomes" id="UP001076464"/>
    </source>
</evidence>
<reference evidence="1" key="1">
    <citation type="submission" date="2022-08" db="EMBL/GenBank/DDBJ databases">
        <title>Genome sequencing of Pelomonas sp. UHG3.</title>
        <authorList>
            <person name="So Y."/>
        </authorList>
    </citation>
    <scope>NUCLEOTIDE SEQUENCE</scope>
    <source>
        <strain evidence="1">UHG3</strain>
    </source>
</reference>
<dbReference type="EMBL" id="JAPPUY010000001">
    <property type="protein sequence ID" value="MCY4744131.1"/>
    <property type="molecule type" value="Genomic_DNA"/>
</dbReference>
<keyword evidence="2" id="KW-1185">Reference proteome</keyword>
<accession>A0ACC6C6U2</accession>
<gene>
    <name evidence="1" type="ORF">NYO99_04030</name>
</gene>
<comment type="caution">
    <text evidence="1">The sequence shown here is derived from an EMBL/GenBank/DDBJ whole genome shotgun (WGS) entry which is preliminary data.</text>
</comment>
<evidence type="ECO:0000313" key="1">
    <source>
        <dbReference type="EMBL" id="MCY4744131.1"/>
    </source>
</evidence>
<name>A0ACC6C6U2_9BURK</name>
<organism evidence="1 2">
    <name type="scientific">Roseateles hydrophilus</name>
    <dbReference type="NCBI Taxonomy" id="2975054"/>
    <lineage>
        <taxon>Bacteria</taxon>
        <taxon>Pseudomonadati</taxon>
        <taxon>Pseudomonadota</taxon>
        <taxon>Betaproteobacteria</taxon>
        <taxon>Burkholderiales</taxon>
        <taxon>Sphaerotilaceae</taxon>
        <taxon>Roseateles</taxon>
    </lineage>
</organism>
<protein>
    <submittedName>
        <fullName evidence="1">Uncharacterized protein</fullName>
    </submittedName>
</protein>
<sequence length="632" mass="70415">MTKASPELKPMQGVHRPEGSVNWHYQKKFPKDLQGHPEAPRNGWAHRGTLGTSDLREANGKAAHLLSGLEKQWALMRQALTITPPEAVSTELRGAIAHQLKARMLAADEAQRSDPVALAQSLAGWWETQERGRKVAHEATEEDAYRPRQVPRVLTDSGRQDVEMQVRVGRSEVPLFELLPMLHERHEAAHKDARQRLARGQSGPFLLLADAAAQSLGVNLGADGWSSREAAELRKACQRAYLDGLEALAARGQGVLVETPKPLQAAPKPAAVLTLGHVLGEVVSRHPENGFKRKVQSAAWLMQQCIDPKMPAAGLLQKHVSDFLDAISRLPVDWYTRTQRGDSVRQLLAEKHPKCISPSTFESTYRMAVGTLLRRAAHEFGDQGFPRGLGTEFAVYRGERGEDEEKQRNFKADELRRMFEGAEFAALAADPTVEHQYWLPLALLYTGARARELCQVNPQTDFGEFEGVSFLTIDKATPADEGVVKSVKTHEARQVPIHPELVRLGFLDYLKRIKAGGARRLFPAFGINKGDAAYRAKDWFGVWLDQLGLRDETPGAMLTGCHAFRKTFCTQAGHLKLPFEALTGHADPSRSAVVRKSYLMEPTRAREKLAVLERIRFEVAPPFHCRHRPADQ</sequence>
<proteinExistence type="predicted"/>
<dbReference type="Proteomes" id="UP001076464">
    <property type="component" value="Unassembled WGS sequence"/>
</dbReference>